<accession>A0A1D7SSE0</accession>
<evidence type="ECO:0000313" key="1">
    <source>
        <dbReference type="EMBL" id="AOO16601.1"/>
    </source>
</evidence>
<reference evidence="1 2" key="1">
    <citation type="journal article" date="2016" name="Environ. Microbiol.">
        <title>Genomic diversification of marine cyanophages into stable ecotypes.</title>
        <authorList>
            <person name="Marston M.F."/>
            <person name="Martiny J.B."/>
        </authorList>
    </citation>
    <scope>NUCLEOTIDE SEQUENCE [LARGE SCALE GENOMIC DNA]</scope>
    <source>
        <strain evidence="1">RW_07_1112</strain>
    </source>
</reference>
<protein>
    <submittedName>
        <fullName evidence="1">Uncharacterized protein</fullName>
    </submittedName>
</protein>
<name>A0A1D7SSE0_9CAUD</name>
<proteinExistence type="predicted"/>
<dbReference type="Proteomes" id="UP000222026">
    <property type="component" value="Segment"/>
</dbReference>
<gene>
    <name evidence="1" type="ORF">RW071112_044</name>
</gene>
<dbReference type="EMBL" id="KX349314">
    <property type="protein sequence ID" value="AOO16601.1"/>
    <property type="molecule type" value="Genomic_DNA"/>
</dbReference>
<sequence>MPQFTLICTDEDSTVTTKEFEATILEDVVDKTEDFLKGVGYCFEELHTQVYALPEIDDIRSIYKDVD</sequence>
<evidence type="ECO:0000313" key="2">
    <source>
        <dbReference type="Proteomes" id="UP000222026"/>
    </source>
</evidence>
<organism evidence="1 2">
    <name type="scientific">Cyanophage S-RIM12_RW_07_1112</name>
    <dbReference type="NCBI Taxonomy" id="2928622"/>
    <lineage>
        <taxon>Viruses</taxon>
        <taxon>Duplodnaviria</taxon>
        <taxon>Heunggongvirae</taxon>
        <taxon>Uroviricota</taxon>
        <taxon>Caudoviricetes</taxon>
        <taxon>Pantevenvirales</taxon>
        <taxon>Kyanoviridae</taxon>
        <taxon>Brizovirus</taxon>
        <taxon>Brizovirus syn33</taxon>
    </lineage>
</organism>